<sequence length="357" mass="40168">MMSLTDKDSARSKRDAPASFAVPVSVSSSTMHTRGSSTQQNDPIEEHSDSAEDVDKSISKGGVTTPFPWKLHEMLDDMAENNDNAVVCWQPHGRAFMVHSTKEFVNRIMPNYFNQTKYASFQRQLNLYGFSRLSHGKDKGAYFHPCFVRGQRNLCRNMIRQKIKGTKVRRSLSADEEPNFYDPQQYQDKSRPTTMSAPPVTPEVQKTTKSRTSPSRVWSNKMRKKEDIQPSTASSPATQPIQTSLVSLMREGAPADRTALPVLPPPPVIRQLYTLPSDPTKSLQHLYHAGASSAVKGGDLLYFEGQPFRYLEHIDEVPSLPPASSTLHDMISSIVKMENQWPQAAPRRQTGQELYSR</sequence>
<keyword evidence="2" id="KW-0238">DNA-binding</keyword>
<feature type="compositionally biased region" description="Basic and acidic residues" evidence="5">
    <location>
        <begin position="1"/>
        <end position="16"/>
    </location>
</feature>
<dbReference type="PRINTS" id="PR00056">
    <property type="entry name" value="HSFDOMAIN"/>
</dbReference>
<proteinExistence type="inferred from homology"/>
<feature type="region of interest" description="Disordered" evidence="5">
    <location>
        <begin position="166"/>
        <end position="240"/>
    </location>
</feature>
<feature type="region of interest" description="Disordered" evidence="5">
    <location>
        <begin position="1"/>
        <end position="60"/>
    </location>
</feature>
<keyword evidence="3" id="KW-0539">Nucleus</keyword>
<dbReference type="InterPro" id="IPR036388">
    <property type="entry name" value="WH-like_DNA-bd_sf"/>
</dbReference>
<comment type="caution">
    <text evidence="7">The sequence shown here is derived from an EMBL/GenBank/DDBJ whole genome shotgun (WGS) entry which is preliminary data.</text>
</comment>
<feature type="domain" description="HSF-type DNA-binding" evidence="6">
    <location>
        <begin position="63"/>
        <end position="161"/>
    </location>
</feature>
<evidence type="ECO:0000259" key="6">
    <source>
        <dbReference type="SMART" id="SM00415"/>
    </source>
</evidence>
<evidence type="ECO:0000256" key="3">
    <source>
        <dbReference type="ARBA" id="ARBA00023242"/>
    </source>
</evidence>
<name>A0AAD2PV21_9STRA</name>
<evidence type="ECO:0000256" key="4">
    <source>
        <dbReference type="RuleBase" id="RU004020"/>
    </source>
</evidence>
<dbReference type="InterPro" id="IPR000232">
    <property type="entry name" value="HSF_DNA-bd"/>
</dbReference>
<evidence type="ECO:0000313" key="7">
    <source>
        <dbReference type="EMBL" id="CAJ1953720.1"/>
    </source>
</evidence>
<organism evidence="7 8">
    <name type="scientific">Cylindrotheca closterium</name>
    <dbReference type="NCBI Taxonomy" id="2856"/>
    <lineage>
        <taxon>Eukaryota</taxon>
        <taxon>Sar</taxon>
        <taxon>Stramenopiles</taxon>
        <taxon>Ochrophyta</taxon>
        <taxon>Bacillariophyta</taxon>
        <taxon>Bacillariophyceae</taxon>
        <taxon>Bacillariophycidae</taxon>
        <taxon>Bacillariales</taxon>
        <taxon>Bacillariaceae</taxon>
        <taxon>Cylindrotheca</taxon>
    </lineage>
</organism>
<feature type="compositionally biased region" description="Polar residues" evidence="5">
    <location>
        <begin position="30"/>
        <end position="42"/>
    </location>
</feature>
<accession>A0AAD2PV21</accession>
<feature type="compositionally biased region" description="Polar residues" evidence="5">
    <location>
        <begin position="229"/>
        <end position="240"/>
    </location>
</feature>
<feature type="compositionally biased region" description="Low complexity" evidence="5">
    <location>
        <begin position="17"/>
        <end position="29"/>
    </location>
</feature>
<reference evidence="7" key="1">
    <citation type="submission" date="2023-08" db="EMBL/GenBank/DDBJ databases">
        <authorList>
            <person name="Audoor S."/>
            <person name="Bilcke G."/>
        </authorList>
    </citation>
    <scope>NUCLEOTIDE SEQUENCE</scope>
</reference>
<dbReference type="Proteomes" id="UP001295423">
    <property type="component" value="Unassembled WGS sequence"/>
</dbReference>
<protein>
    <recommendedName>
        <fullName evidence="6">HSF-type DNA-binding domain-containing protein</fullName>
    </recommendedName>
</protein>
<dbReference type="GO" id="GO:0043565">
    <property type="term" value="F:sequence-specific DNA binding"/>
    <property type="evidence" value="ECO:0007669"/>
    <property type="project" value="InterPro"/>
</dbReference>
<dbReference type="PANTHER" id="PTHR10015:SF206">
    <property type="entry name" value="HSF-TYPE DNA-BINDING DOMAIN-CONTAINING PROTEIN"/>
    <property type="match status" value="1"/>
</dbReference>
<evidence type="ECO:0000256" key="1">
    <source>
        <dbReference type="ARBA" id="ARBA00004123"/>
    </source>
</evidence>
<dbReference type="AlphaFoldDB" id="A0AAD2PV21"/>
<dbReference type="InterPro" id="IPR036390">
    <property type="entry name" value="WH_DNA-bd_sf"/>
</dbReference>
<dbReference type="FunFam" id="1.10.10.10:FF:000479">
    <property type="entry name" value="Predicted protein"/>
    <property type="match status" value="1"/>
</dbReference>
<dbReference type="GO" id="GO:0003700">
    <property type="term" value="F:DNA-binding transcription factor activity"/>
    <property type="evidence" value="ECO:0007669"/>
    <property type="project" value="InterPro"/>
</dbReference>
<evidence type="ECO:0000313" key="8">
    <source>
        <dbReference type="Proteomes" id="UP001295423"/>
    </source>
</evidence>
<dbReference type="EMBL" id="CAKOGP040001836">
    <property type="protein sequence ID" value="CAJ1953720.1"/>
    <property type="molecule type" value="Genomic_DNA"/>
</dbReference>
<dbReference type="SMART" id="SM00415">
    <property type="entry name" value="HSF"/>
    <property type="match status" value="1"/>
</dbReference>
<dbReference type="GO" id="GO:0005634">
    <property type="term" value="C:nucleus"/>
    <property type="evidence" value="ECO:0007669"/>
    <property type="project" value="UniProtKB-SubCell"/>
</dbReference>
<feature type="compositionally biased region" description="Polar residues" evidence="5">
    <location>
        <begin position="182"/>
        <end position="196"/>
    </location>
</feature>
<feature type="compositionally biased region" description="Basic and acidic residues" evidence="5">
    <location>
        <begin position="44"/>
        <end position="58"/>
    </location>
</feature>
<comment type="similarity">
    <text evidence="4">Belongs to the HSF family.</text>
</comment>
<dbReference type="SUPFAM" id="SSF46785">
    <property type="entry name" value="Winged helix' DNA-binding domain"/>
    <property type="match status" value="1"/>
</dbReference>
<comment type="subcellular location">
    <subcellularLocation>
        <location evidence="1">Nucleus</location>
    </subcellularLocation>
</comment>
<gene>
    <name evidence="7" type="ORF">CYCCA115_LOCUS14323</name>
</gene>
<dbReference type="Pfam" id="PF00447">
    <property type="entry name" value="HSF_DNA-bind"/>
    <property type="match status" value="1"/>
</dbReference>
<dbReference type="PANTHER" id="PTHR10015">
    <property type="entry name" value="HEAT SHOCK TRANSCRIPTION FACTOR"/>
    <property type="match status" value="1"/>
</dbReference>
<dbReference type="Gene3D" id="1.10.10.10">
    <property type="entry name" value="Winged helix-like DNA-binding domain superfamily/Winged helix DNA-binding domain"/>
    <property type="match status" value="1"/>
</dbReference>
<keyword evidence="8" id="KW-1185">Reference proteome</keyword>
<evidence type="ECO:0000256" key="2">
    <source>
        <dbReference type="ARBA" id="ARBA00023125"/>
    </source>
</evidence>
<evidence type="ECO:0000256" key="5">
    <source>
        <dbReference type="SAM" id="MobiDB-lite"/>
    </source>
</evidence>
<feature type="compositionally biased region" description="Polar residues" evidence="5">
    <location>
        <begin position="204"/>
        <end position="218"/>
    </location>
</feature>